<evidence type="ECO:0000259" key="15">
    <source>
        <dbReference type="PROSITE" id="PS51195"/>
    </source>
</evidence>
<dbReference type="PANTHER" id="PTHR47959:SF1">
    <property type="entry name" value="ATP-DEPENDENT RNA HELICASE DBPA"/>
    <property type="match status" value="1"/>
</dbReference>
<dbReference type="GO" id="GO:0003723">
    <property type="term" value="F:RNA binding"/>
    <property type="evidence" value="ECO:0007669"/>
    <property type="project" value="UniProtKB-ARBA"/>
</dbReference>
<dbReference type="InterPro" id="IPR014001">
    <property type="entry name" value="Helicase_ATP-bd"/>
</dbReference>
<keyword evidence="7" id="KW-0346">Stress response</keyword>
<evidence type="ECO:0000256" key="6">
    <source>
        <dbReference type="ARBA" id="ARBA00022840"/>
    </source>
</evidence>
<evidence type="ECO:0000256" key="9">
    <source>
        <dbReference type="ARBA" id="ARBA00047984"/>
    </source>
</evidence>
<dbReference type="InterPro" id="IPR000629">
    <property type="entry name" value="RNA-helicase_DEAD-box_CS"/>
</dbReference>
<accession>A0A3A3Z4G6</accession>
<evidence type="ECO:0000313" key="16">
    <source>
        <dbReference type="EMBL" id="RJK97828.1"/>
    </source>
</evidence>
<gene>
    <name evidence="16" type="ORF">D5H78_02285</name>
</gene>
<dbReference type="InterPro" id="IPR027417">
    <property type="entry name" value="P-loop_NTPase"/>
</dbReference>
<evidence type="ECO:0000256" key="8">
    <source>
        <dbReference type="ARBA" id="ARBA00038437"/>
    </source>
</evidence>
<evidence type="ECO:0000256" key="3">
    <source>
        <dbReference type="ARBA" id="ARBA00022741"/>
    </source>
</evidence>
<dbReference type="PROSITE" id="PS00039">
    <property type="entry name" value="DEAD_ATP_HELICASE"/>
    <property type="match status" value="1"/>
</dbReference>
<dbReference type="PANTHER" id="PTHR47959">
    <property type="entry name" value="ATP-DEPENDENT RNA HELICASE RHLE-RELATED"/>
    <property type="match status" value="1"/>
</dbReference>
<keyword evidence="6 11" id="KW-0067">ATP-binding</keyword>
<feature type="domain" description="Helicase ATP-binding" evidence="13">
    <location>
        <begin position="52"/>
        <end position="222"/>
    </location>
</feature>
<protein>
    <recommendedName>
        <fullName evidence="1">RNA helicase</fullName>
        <ecNumber evidence="1">3.6.4.13</ecNumber>
    </recommendedName>
</protein>
<dbReference type="EC" id="3.6.4.13" evidence="1"/>
<dbReference type="InterPro" id="IPR011545">
    <property type="entry name" value="DEAD/DEAH_box_helicase_dom"/>
</dbReference>
<dbReference type="RefSeq" id="WP_119948754.1">
    <property type="nucleotide sequence ID" value="NZ_QZEZ01000001.1"/>
</dbReference>
<keyword evidence="3 11" id="KW-0547">Nucleotide-binding</keyword>
<dbReference type="Pfam" id="PF03880">
    <property type="entry name" value="DbpA"/>
    <property type="match status" value="1"/>
</dbReference>
<dbReference type="SMART" id="SM00487">
    <property type="entry name" value="DEXDc"/>
    <property type="match status" value="1"/>
</dbReference>
<evidence type="ECO:0000256" key="12">
    <source>
        <dbReference type="SAM" id="MobiDB-lite"/>
    </source>
</evidence>
<dbReference type="PROSITE" id="PS51195">
    <property type="entry name" value="Q_MOTIF"/>
    <property type="match status" value="1"/>
</dbReference>
<dbReference type="Pfam" id="PF00271">
    <property type="entry name" value="Helicase_C"/>
    <property type="match status" value="1"/>
</dbReference>
<dbReference type="GO" id="GO:0005829">
    <property type="term" value="C:cytosol"/>
    <property type="evidence" value="ECO:0007669"/>
    <property type="project" value="TreeGrafter"/>
</dbReference>
<reference evidence="16 17" key="1">
    <citation type="submission" date="2018-09" db="EMBL/GenBank/DDBJ databases">
        <title>YIM 75000 draft genome.</title>
        <authorList>
            <person name="Tang S."/>
            <person name="Feng Y."/>
        </authorList>
    </citation>
    <scope>NUCLEOTIDE SEQUENCE [LARGE SCALE GENOMIC DNA]</scope>
    <source>
        <strain evidence="16 17">YIM 75000</strain>
    </source>
</reference>
<dbReference type="CDD" id="cd12252">
    <property type="entry name" value="RRM_DbpA"/>
    <property type="match status" value="1"/>
</dbReference>
<dbReference type="InterPro" id="IPR001650">
    <property type="entry name" value="Helicase_C-like"/>
</dbReference>
<feature type="compositionally biased region" description="Low complexity" evidence="12">
    <location>
        <begin position="1"/>
        <end position="21"/>
    </location>
</feature>
<dbReference type="GO" id="GO:0016787">
    <property type="term" value="F:hydrolase activity"/>
    <property type="evidence" value="ECO:0007669"/>
    <property type="project" value="UniProtKB-KW"/>
</dbReference>
<evidence type="ECO:0000259" key="13">
    <source>
        <dbReference type="PROSITE" id="PS51192"/>
    </source>
</evidence>
<dbReference type="SUPFAM" id="SSF52540">
    <property type="entry name" value="P-loop containing nucleoside triphosphate hydrolases"/>
    <property type="match status" value="1"/>
</dbReference>
<dbReference type="InterPro" id="IPR057325">
    <property type="entry name" value="DeaD_dimer"/>
</dbReference>
<dbReference type="PROSITE" id="PS51192">
    <property type="entry name" value="HELICASE_ATP_BIND_1"/>
    <property type="match status" value="1"/>
</dbReference>
<dbReference type="Proteomes" id="UP000265614">
    <property type="component" value="Unassembled WGS sequence"/>
</dbReference>
<dbReference type="GO" id="GO:0005524">
    <property type="term" value="F:ATP binding"/>
    <property type="evidence" value="ECO:0007669"/>
    <property type="project" value="UniProtKB-KW"/>
</dbReference>
<dbReference type="InterPro" id="IPR012677">
    <property type="entry name" value="Nucleotide-bd_a/b_plait_sf"/>
</dbReference>
<comment type="caution">
    <text evidence="16">The sequence shown here is derived from an EMBL/GenBank/DDBJ whole genome shotgun (WGS) entry which is preliminary data.</text>
</comment>
<evidence type="ECO:0000256" key="10">
    <source>
        <dbReference type="PROSITE-ProRule" id="PRU00552"/>
    </source>
</evidence>
<name>A0A3A3Z4G6_9ACTN</name>
<proteinExistence type="inferred from homology"/>
<evidence type="ECO:0000313" key="17">
    <source>
        <dbReference type="Proteomes" id="UP000265614"/>
    </source>
</evidence>
<dbReference type="InterPro" id="IPR050079">
    <property type="entry name" value="DEAD_box_RNA_helicase"/>
</dbReference>
<dbReference type="EMBL" id="QZEZ01000001">
    <property type="protein sequence ID" value="RJK97828.1"/>
    <property type="molecule type" value="Genomic_DNA"/>
</dbReference>
<keyword evidence="5 11" id="KW-0347">Helicase</keyword>
<dbReference type="InterPro" id="IPR044742">
    <property type="entry name" value="DEAD/DEAH_RhlB"/>
</dbReference>
<dbReference type="Pfam" id="PF25399">
    <property type="entry name" value="DeaD_dimer"/>
    <property type="match status" value="1"/>
</dbReference>
<feature type="region of interest" description="Disordered" evidence="12">
    <location>
        <begin position="1"/>
        <end position="24"/>
    </location>
</feature>
<dbReference type="GO" id="GO:0003724">
    <property type="term" value="F:RNA helicase activity"/>
    <property type="evidence" value="ECO:0007669"/>
    <property type="project" value="UniProtKB-EC"/>
</dbReference>
<feature type="short sequence motif" description="Q motif" evidence="10">
    <location>
        <begin position="21"/>
        <end position="49"/>
    </location>
</feature>
<evidence type="ECO:0000256" key="7">
    <source>
        <dbReference type="ARBA" id="ARBA00023016"/>
    </source>
</evidence>
<keyword evidence="4 11" id="KW-0378">Hydrolase</keyword>
<comment type="similarity">
    <text evidence="8 11">Belongs to the DEAD box helicase family.</text>
</comment>
<dbReference type="CDD" id="cd00268">
    <property type="entry name" value="DEADc"/>
    <property type="match status" value="1"/>
</dbReference>
<evidence type="ECO:0000256" key="1">
    <source>
        <dbReference type="ARBA" id="ARBA00012552"/>
    </source>
</evidence>
<feature type="domain" description="Helicase C-terminal" evidence="14">
    <location>
        <begin position="252"/>
        <end position="397"/>
    </location>
</feature>
<dbReference type="OrthoDB" id="9805696at2"/>
<sequence>MSVDEAGTAGEGAPAAAPESGGFEDLGLRPELLGALAALGYEEPTPIQREAVPPLLAGRDLLGQAATGTGKTAAFALPALHALQPDEHRLSTLVLVPTRELAVQVCEAMHRYGKELGARVLPVYGGAPIGRQLRELDRGVDVVVATPGRALDHLGRGTLPLGDLRTVVLDEADEMLDMGFAEDIDAILEACPPERQTVLFSATMPARIEGLARAHLREPVRIRIQRPATVESGAPLVRQGAYVVPRGHKTAALGRVLDVEAPASAIVFCRTREQVDTVTETLNGRGYRAEALHGGMSQDQRERVMGRLKSGTADLLVATDVAARGLDVEQLTHVVNYDVPSAPESYVHRVGRVGRAGRQGVALTLAEPRELRMLQTIERSTGRKIPVEKLPTVADLRTRRLEMTRAALHESLVEDDLDRFRVVVETLTDDFDLMDVALAAVKLAHEATGAAADEEEIPDVPERDTRPRAGGAERGAGRPPRGPAAGMVKLFVGAGRAAGVRPQDLVGAIAGETSLKGRDIGAIEIADRFSLVEVPDARADEVVTALRATTLKGRKATVRRDRGPRR</sequence>
<feature type="domain" description="DEAD-box RNA helicase Q" evidence="15">
    <location>
        <begin position="21"/>
        <end position="49"/>
    </location>
</feature>
<keyword evidence="2" id="KW-0963">Cytoplasm</keyword>
<dbReference type="AlphaFoldDB" id="A0A3A3Z4G6"/>
<dbReference type="SMART" id="SM00490">
    <property type="entry name" value="HELICc"/>
    <property type="match status" value="1"/>
</dbReference>
<evidence type="ECO:0000256" key="5">
    <source>
        <dbReference type="ARBA" id="ARBA00022806"/>
    </source>
</evidence>
<organism evidence="16 17">
    <name type="scientific">Vallicoccus soli</name>
    <dbReference type="NCBI Taxonomy" id="2339232"/>
    <lineage>
        <taxon>Bacteria</taxon>
        <taxon>Bacillati</taxon>
        <taxon>Actinomycetota</taxon>
        <taxon>Actinomycetes</taxon>
        <taxon>Motilibacterales</taxon>
        <taxon>Vallicoccaceae</taxon>
        <taxon>Vallicoccus</taxon>
    </lineage>
</organism>
<dbReference type="Gene3D" id="3.40.50.300">
    <property type="entry name" value="P-loop containing nucleotide triphosphate hydrolases"/>
    <property type="match status" value="2"/>
</dbReference>
<keyword evidence="17" id="KW-1185">Reference proteome</keyword>
<dbReference type="InterPro" id="IPR005580">
    <property type="entry name" value="DbpA/CsdA_RNA-bd_dom"/>
</dbReference>
<dbReference type="FunFam" id="3.40.50.300:FF:000108">
    <property type="entry name" value="ATP-dependent RNA helicase RhlE"/>
    <property type="match status" value="1"/>
</dbReference>
<feature type="region of interest" description="Disordered" evidence="12">
    <location>
        <begin position="449"/>
        <end position="484"/>
    </location>
</feature>
<dbReference type="Gene3D" id="3.30.70.330">
    <property type="match status" value="1"/>
</dbReference>
<comment type="catalytic activity">
    <reaction evidence="9">
        <text>ATP + H2O = ADP + phosphate + H(+)</text>
        <dbReference type="Rhea" id="RHEA:13065"/>
        <dbReference type="ChEBI" id="CHEBI:15377"/>
        <dbReference type="ChEBI" id="CHEBI:15378"/>
        <dbReference type="ChEBI" id="CHEBI:30616"/>
        <dbReference type="ChEBI" id="CHEBI:43474"/>
        <dbReference type="ChEBI" id="CHEBI:456216"/>
        <dbReference type="EC" id="3.6.4.13"/>
    </reaction>
</comment>
<evidence type="ECO:0000256" key="4">
    <source>
        <dbReference type="ARBA" id="ARBA00022801"/>
    </source>
</evidence>
<evidence type="ECO:0000256" key="11">
    <source>
        <dbReference type="RuleBase" id="RU000492"/>
    </source>
</evidence>
<dbReference type="InterPro" id="IPR014014">
    <property type="entry name" value="RNA_helicase_DEAD_Q_motif"/>
</dbReference>
<dbReference type="CDD" id="cd18787">
    <property type="entry name" value="SF2_C_DEAD"/>
    <property type="match status" value="1"/>
</dbReference>
<dbReference type="PROSITE" id="PS51194">
    <property type="entry name" value="HELICASE_CTER"/>
    <property type="match status" value="1"/>
</dbReference>
<evidence type="ECO:0000256" key="2">
    <source>
        <dbReference type="ARBA" id="ARBA00022490"/>
    </source>
</evidence>
<dbReference type="Pfam" id="PF00270">
    <property type="entry name" value="DEAD"/>
    <property type="match status" value="1"/>
</dbReference>
<evidence type="ECO:0000259" key="14">
    <source>
        <dbReference type="PROSITE" id="PS51194"/>
    </source>
</evidence>